<dbReference type="InterPro" id="IPR053850">
    <property type="entry name" value="Glyco_hydro_123_N_2"/>
</dbReference>
<evidence type="ECO:0000313" key="4">
    <source>
        <dbReference type="Proteomes" id="UP001430455"/>
    </source>
</evidence>
<dbReference type="Proteomes" id="UP001430455">
    <property type="component" value="Unassembled WGS sequence"/>
</dbReference>
<feature type="domain" description="Glycoside hydrolase 123 catalytic" evidence="1">
    <location>
        <begin position="201"/>
        <end position="529"/>
    </location>
</feature>
<dbReference type="InterPro" id="IPR025150">
    <property type="entry name" value="GH123_cat"/>
</dbReference>
<reference evidence="3 4" key="1">
    <citation type="submission" date="2021-06" db="EMBL/GenBank/DDBJ databases">
        <title>Halomicroarcula sp. a new haloarchaeum isolated from saline soil.</title>
        <authorList>
            <person name="Duran-Viseras A."/>
            <person name="Sanchez-Porro C."/>
            <person name="Ventosa A."/>
        </authorList>
    </citation>
    <scope>NUCLEOTIDE SEQUENCE [LARGE SCALE GENOMIC DNA]</scope>
    <source>
        <strain evidence="3 4">F27</strain>
    </source>
</reference>
<dbReference type="AlphaFoldDB" id="A0AAW4PHT2"/>
<gene>
    <name evidence="3" type="ORF">EGH23_21780</name>
</gene>
<dbReference type="Pfam" id="PF13320">
    <property type="entry name" value="GH123_cat"/>
    <property type="match status" value="1"/>
</dbReference>
<protein>
    <submittedName>
        <fullName evidence="3">DUF4091 domain-containing protein</fullName>
    </submittedName>
</protein>
<organism evidence="3 4">
    <name type="scientific">Haloarcula nitratireducens</name>
    <dbReference type="NCBI Taxonomy" id="2487749"/>
    <lineage>
        <taxon>Archaea</taxon>
        <taxon>Methanobacteriati</taxon>
        <taxon>Methanobacteriota</taxon>
        <taxon>Stenosarchaea group</taxon>
        <taxon>Halobacteria</taxon>
        <taxon>Halobacteriales</taxon>
        <taxon>Haloarculaceae</taxon>
        <taxon>Haloarcula</taxon>
    </lineage>
</organism>
<accession>A0AAW4PHT2</accession>
<sequence>MVESAVPSEGLTTWVPTGSFDTSSFARVERYPRELGDVDRRDLSLFGARNERISGQLAVLSSEPIDTLSCSVSTLTSSNDCISADDIDVRYVGYVPIENAYSEYTWSATFEEVADDPPGSRNPDLVGDPLLEVDEVSVPSYEAQPVWVTIDVPTDVSPGSYSGSITIDAGAQGSVEYALELDVYDVAVPDPRDYEFYLDIWMNPNAIAAEHSVNSQSSDVEPWSRRHWDLIENYMRDMAERGQKTITTTLIHEPWQREWLNGEWRPQTEIGYDSMVEWYFDGQEWSFDFSRFDEFIETGLEQGMGPDISAYSMLVFRGQQRITYVDERTGDRAVWKGEAGAPFWREAWTAFLNAFEPHLREKGWLDQTYIAFDERPEELMEEVVDLLKAVAPTFVDRLHIAGSMEVADISHNVAPYYGALPLEEDVVQQRREEGKVTTFYTAGGTAHPNTFSFSPPAEARMLPWIAALNGLDGYLRWAYNSWPSDVYTDPVFRYIQGDEYLVYPGEDGPVSSIGWEQLTAGIEDYELIHKLRERANSDSSEVQTAIELATRDRNAREKELDDITRAKRSVLEELSSR</sequence>
<evidence type="ECO:0000259" key="1">
    <source>
        <dbReference type="Pfam" id="PF13320"/>
    </source>
</evidence>
<evidence type="ECO:0000313" key="3">
    <source>
        <dbReference type="EMBL" id="MBX0297511.1"/>
    </source>
</evidence>
<name>A0AAW4PHT2_9EURY</name>
<dbReference type="Pfam" id="PF22680">
    <property type="entry name" value="Glyco_hydro_123_N_2"/>
    <property type="match status" value="1"/>
</dbReference>
<keyword evidence="4" id="KW-1185">Reference proteome</keyword>
<feature type="domain" description="Glycoside hydrolase 123 N-terminal" evidence="2">
    <location>
        <begin position="39"/>
        <end position="168"/>
    </location>
</feature>
<comment type="caution">
    <text evidence="3">The sequence shown here is derived from an EMBL/GenBank/DDBJ whole genome shotgun (WGS) entry which is preliminary data.</text>
</comment>
<proteinExistence type="predicted"/>
<dbReference type="RefSeq" id="WP_220582099.1">
    <property type="nucleotide sequence ID" value="NZ_RKLT01000021.1"/>
</dbReference>
<evidence type="ECO:0000259" key="2">
    <source>
        <dbReference type="Pfam" id="PF22680"/>
    </source>
</evidence>
<dbReference type="EMBL" id="RKLT01000021">
    <property type="protein sequence ID" value="MBX0297511.1"/>
    <property type="molecule type" value="Genomic_DNA"/>
</dbReference>